<protein>
    <submittedName>
        <fullName evidence="2">Uncharacterized protein</fullName>
    </submittedName>
</protein>
<evidence type="ECO:0000313" key="2">
    <source>
        <dbReference type="EMBL" id="KAF4073474.1"/>
    </source>
</evidence>
<comment type="caution">
    <text evidence="2">The sequence shown here is derived from an EMBL/GenBank/DDBJ whole genome shotgun (WGS) entry which is preliminary data.</text>
</comment>
<dbReference type="AlphaFoldDB" id="A0A7J5ZS34"/>
<proteinExistence type="predicted"/>
<evidence type="ECO:0000313" key="3">
    <source>
        <dbReference type="Proteomes" id="UP000593565"/>
    </source>
</evidence>
<dbReference type="EMBL" id="JAAGNN010000024">
    <property type="protein sequence ID" value="KAF4073474.1"/>
    <property type="molecule type" value="Genomic_DNA"/>
</dbReference>
<dbReference type="Proteomes" id="UP000593565">
    <property type="component" value="Unassembled WGS sequence"/>
</dbReference>
<feature type="compositionally biased region" description="Polar residues" evidence="1">
    <location>
        <begin position="17"/>
        <end position="29"/>
    </location>
</feature>
<sequence>MYRLGFVGENQRVLSARRSTNTTSGTLKTSHIPPKDSIRQAQTFTESSNSSSHVSEFKKKNPQLYNLISSIKTDSDGQNLIAMEVLGQDHRRALTTGPSRISQMARKLLGDTMISGDVELLLKRCMILHHPLTSEKLRCALGEGVLSQSHVLSDDGIRGYYKAGYRNLVSEYSRMGILDQNQRERLDEWVTQDRHEDTNTAEYHQLQQGLREKADGE</sequence>
<gene>
    <name evidence="2" type="ORF">AMELA_G00259060</name>
</gene>
<organism evidence="2 3">
    <name type="scientific">Ameiurus melas</name>
    <name type="common">Black bullhead</name>
    <name type="synonym">Silurus melas</name>
    <dbReference type="NCBI Taxonomy" id="219545"/>
    <lineage>
        <taxon>Eukaryota</taxon>
        <taxon>Metazoa</taxon>
        <taxon>Chordata</taxon>
        <taxon>Craniata</taxon>
        <taxon>Vertebrata</taxon>
        <taxon>Euteleostomi</taxon>
        <taxon>Actinopterygii</taxon>
        <taxon>Neopterygii</taxon>
        <taxon>Teleostei</taxon>
        <taxon>Ostariophysi</taxon>
        <taxon>Siluriformes</taxon>
        <taxon>Ictaluridae</taxon>
        <taxon>Ameiurus</taxon>
    </lineage>
</organism>
<evidence type="ECO:0000256" key="1">
    <source>
        <dbReference type="SAM" id="MobiDB-lite"/>
    </source>
</evidence>
<reference evidence="2 3" key="1">
    <citation type="submission" date="2020-02" db="EMBL/GenBank/DDBJ databases">
        <title>A chromosome-scale genome assembly of the black bullhead catfish (Ameiurus melas).</title>
        <authorList>
            <person name="Wen M."/>
            <person name="Zham M."/>
            <person name="Cabau C."/>
            <person name="Klopp C."/>
            <person name="Donnadieu C."/>
            <person name="Roques C."/>
            <person name="Bouchez O."/>
            <person name="Lampietro C."/>
            <person name="Jouanno E."/>
            <person name="Herpin A."/>
            <person name="Louis A."/>
            <person name="Berthelot C."/>
            <person name="Parey E."/>
            <person name="Roest-Crollius H."/>
            <person name="Braasch I."/>
            <person name="Postlethwait J."/>
            <person name="Robinson-Rechavi M."/>
            <person name="Echchiki A."/>
            <person name="Begum T."/>
            <person name="Montfort J."/>
            <person name="Schartl M."/>
            <person name="Bobe J."/>
            <person name="Guiguen Y."/>
        </authorList>
    </citation>
    <scope>NUCLEOTIDE SEQUENCE [LARGE SCALE GENOMIC DNA]</scope>
    <source>
        <strain evidence="2">M_S1</strain>
        <tissue evidence="2">Blood</tissue>
    </source>
</reference>
<feature type="region of interest" description="Disordered" evidence="1">
    <location>
        <begin position="16"/>
        <end position="38"/>
    </location>
</feature>
<accession>A0A7J5ZS34</accession>
<keyword evidence="3" id="KW-1185">Reference proteome</keyword>
<name>A0A7J5ZS34_AMEME</name>